<protein>
    <submittedName>
        <fullName evidence="2 4">Uncharacterized protein</fullName>
    </submittedName>
</protein>
<dbReference type="Proteomes" id="UP000050794">
    <property type="component" value="Unassembled WGS sequence"/>
</dbReference>
<proteinExistence type="predicted"/>
<feature type="region of interest" description="Disordered" evidence="1">
    <location>
        <begin position="21"/>
        <end position="40"/>
    </location>
</feature>
<dbReference type="WBParaSite" id="TCNE_0001066701-mRNA-1">
    <property type="protein sequence ID" value="TCNE_0001066701-mRNA-1"/>
    <property type="gene ID" value="TCNE_0001066701"/>
</dbReference>
<evidence type="ECO:0000313" key="4">
    <source>
        <dbReference type="WBParaSite" id="TCNE_0001066701-mRNA-1"/>
    </source>
</evidence>
<gene>
    <name evidence="2" type="ORF">TCNE_LOCUS10667</name>
</gene>
<reference evidence="2 3" key="2">
    <citation type="submission" date="2018-11" db="EMBL/GenBank/DDBJ databases">
        <authorList>
            <consortium name="Pathogen Informatics"/>
        </authorList>
    </citation>
    <scope>NUCLEOTIDE SEQUENCE [LARGE SCALE GENOMIC DNA]</scope>
</reference>
<name>A0A183UQ97_TOXCA</name>
<evidence type="ECO:0000313" key="2">
    <source>
        <dbReference type="EMBL" id="VDM41988.1"/>
    </source>
</evidence>
<dbReference type="EMBL" id="UYWY01020577">
    <property type="protein sequence ID" value="VDM41988.1"/>
    <property type="molecule type" value="Genomic_DNA"/>
</dbReference>
<evidence type="ECO:0000256" key="1">
    <source>
        <dbReference type="SAM" id="MobiDB-lite"/>
    </source>
</evidence>
<evidence type="ECO:0000313" key="3">
    <source>
        <dbReference type="Proteomes" id="UP000050794"/>
    </source>
</evidence>
<keyword evidence="3" id="KW-1185">Reference proteome</keyword>
<feature type="compositionally biased region" description="Polar residues" evidence="1">
    <location>
        <begin position="29"/>
        <end position="40"/>
    </location>
</feature>
<organism evidence="3 4">
    <name type="scientific">Toxocara canis</name>
    <name type="common">Canine roundworm</name>
    <dbReference type="NCBI Taxonomy" id="6265"/>
    <lineage>
        <taxon>Eukaryota</taxon>
        <taxon>Metazoa</taxon>
        <taxon>Ecdysozoa</taxon>
        <taxon>Nematoda</taxon>
        <taxon>Chromadorea</taxon>
        <taxon>Rhabditida</taxon>
        <taxon>Spirurina</taxon>
        <taxon>Ascaridomorpha</taxon>
        <taxon>Ascaridoidea</taxon>
        <taxon>Toxocaridae</taxon>
        <taxon>Toxocara</taxon>
    </lineage>
</organism>
<reference evidence="4" key="1">
    <citation type="submission" date="2016-06" db="UniProtKB">
        <authorList>
            <consortium name="WormBaseParasite"/>
        </authorList>
    </citation>
    <scope>IDENTIFICATION</scope>
</reference>
<sequence length="87" mass="9565">MWPTVAGRVRNVEKCEAVSSESAARMRTRPSTQTNQCSMMGTQRARVEYASRTRSALTSQQRSAIVCCPAATTARSLLLVARLYVVV</sequence>
<accession>A0A183UQ97</accession>
<dbReference type="AlphaFoldDB" id="A0A183UQ97"/>